<dbReference type="AlphaFoldDB" id="A0A0G0X5N4"/>
<dbReference type="Proteomes" id="UP000034601">
    <property type="component" value="Unassembled WGS sequence"/>
</dbReference>
<evidence type="ECO:0000259" key="1">
    <source>
        <dbReference type="Pfam" id="PF07883"/>
    </source>
</evidence>
<proteinExistence type="predicted"/>
<dbReference type="InterPro" id="IPR011051">
    <property type="entry name" value="RmlC_Cupin_sf"/>
</dbReference>
<feature type="domain" description="Cupin type-2" evidence="1">
    <location>
        <begin position="42"/>
        <end position="96"/>
    </location>
</feature>
<accession>A0A0G0X5N4</accession>
<name>A0A0G0X5N4_9BACT</name>
<dbReference type="Gene3D" id="2.60.120.10">
    <property type="entry name" value="Jelly Rolls"/>
    <property type="match status" value="1"/>
</dbReference>
<comment type="caution">
    <text evidence="2">The sequence shown here is derived from an EMBL/GenBank/DDBJ whole genome shotgun (WGS) entry which is preliminary data.</text>
</comment>
<reference evidence="2 3" key="1">
    <citation type="journal article" date="2015" name="Nature">
        <title>rRNA introns, odd ribosomes, and small enigmatic genomes across a large radiation of phyla.</title>
        <authorList>
            <person name="Brown C.T."/>
            <person name="Hug L.A."/>
            <person name="Thomas B.C."/>
            <person name="Sharon I."/>
            <person name="Castelle C.J."/>
            <person name="Singh A."/>
            <person name="Wilkins M.J."/>
            <person name="Williams K.H."/>
            <person name="Banfield J.F."/>
        </authorList>
    </citation>
    <scope>NUCLEOTIDE SEQUENCE [LARGE SCALE GENOMIC DNA]</scope>
</reference>
<sequence>MSQVIIGKVSRQQKDLKGWLVGQFLPEDTPFKDNNVEIYYKTFPAGDKSDKLHKHPQGKEYLIVISGKATMRIGNKIVELQAGDYVAIPNNTPYCLVEVIEDLSIIGIRYPSIPNNKILP</sequence>
<protein>
    <recommendedName>
        <fullName evidence="1">Cupin type-2 domain-containing protein</fullName>
    </recommendedName>
</protein>
<dbReference type="CDD" id="cd02209">
    <property type="entry name" value="cupin_XRE_C"/>
    <property type="match status" value="1"/>
</dbReference>
<dbReference type="EMBL" id="LCAB01000008">
    <property type="protein sequence ID" value="KKR82957.1"/>
    <property type="molecule type" value="Genomic_DNA"/>
</dbReference>
<evidence type="ECO:0000313" key="3">
    <source>
        <dbReference type="Proteomes" id="UP000034601"/>
    </source>
</evidence>
<dbReference type="Pfam" id="PF07883">
    <property type="entry name" value="Cupin_2"/>
    <property type="match status" value="1"/>
</dbReference>
<gene>
    <name evidence="2" type="ORF">UU29_C0008G0066</name>
</gene>
<dbReference type="InterPro" id="IPR014710">
    <property type="entry name" value="RmlC-like_jellyroll"/>
</dbReference>
<organism evidence="2 3">
    <name type="scientific">Candidatus Daviesbacteria bacterium GW2011_GWA2_40_9</name>
    <dbReference type="NCBI Taxonomy" id="1618424"/>
    <lineage>
        <taxon>Bacteria</taxon>
        <taxon>Candidatus Daviesiibacteriota</taxon>
    </lineage>
</organism>
<evidence type="ECO:0000313" key="2">
    <source>
        <dbReference type="EMBL" id="KKR82957.1"/>
    </source>
</evidence>
<dbReference type="InterPro" id="IPR013096">
    <property type="entry name" value="Cupin_2"/>
</dbReference>
<dbReference type="SUPFAM" id="SSF51182">
    <property type="entry name" value="RmlC-like cupins"/>
    <property type="match status" value="1"/>
</dbReference>